<dbReference type="RefSeq" id="WP_303303503.1">
    <property type="nucleotide sequence ID" value="NZ_BAABDA010000028.1"/>
</dbReference>
<evidence type="ECO:0000313" key="2">
    <source>
        <dbReference type="EMBL" id="MDO5976232.1"/>
    </source>
</evidence>
<feature type="compositionally biased region" description="Polar residues" evidence="1">
    <location>
        <begin position="278"/>
        <end position="297"/>
    </location>
</feature>
<sequence>MKKIILIGLIILDAFTSESIVAQAIVLDDLVEAGDLKLFPNIYNKNEYYYLADKVRLARGENGKPEFSFIRWVENVSTDDNEESYKDTEGAGGGIVTALIELSVSDEQKMEAQQELRRINPKGKIKGPVMYRGGTVALVSTFNAGNEEFTKQVLGMGAAPVLEGQKIPVSMLLTRKGAKTLWESFKANIADLSFTFNMEIEGYNAPISANVSFKWEEIYKHNNFQGGIATPVLAAEVDVAVSEMISNRVIKITEVGEDEDFDQIRNVVMEMIQTGIFESQENTSAPSLSQLTSNANGRPSMLDRASTMLSQQRRDHERDRSRANRPVRTSVPSTRNSPSTSSDRDNDENDTASTSDSTTPTAGVAVRRASPSDEPSTVPPYEPSSSNTDSASSAPVIAIAAAFQFKKEKKSGSVTINMEKSIMRNQPQNFGGNIGVVNCKDCFRMFNMDDPLYKQREIIAFIDGANLSDFGQFINYISVLLKKKHQSGNVTQREIRIDRKNFNRGNNFKFEPYGWKGDNNRSKWLEYEYKATWSFHGGHEVSTPWTTREAGAITLAPPFKKKDIYINVDESIVDDNLVRFAEVKVFYKQGDKEKRKSIRVDFSKDDLSQRVSIILEEDILEYDYQIKWILKGQDPIVEERKSSTDETIYLINSGQF</sequence>
<comment type="caution">
    <text evidence="2">The sequence shown here is derived from an EMBL/GenBank/DDBJ whole genome shotgun (WGS) entry which is preliminary data.</text>
</comment>
<evidence type="ECO:0000313" key="3">
    <source>
        <dbReference type="Proteomes" id="UP001176806"/>
    </source>
</evidence>
<gene>
    <name evidence="2" type="ORF">Q4Q40_18695</name>
</gene>
<feature type="compositionally biased region" description="Polar residues" evidence="1">
    <location>
        <begin position="330"/>
        <end position="341"/>
    </location>
</feature>
<protein>
    <submittedName>
        <fullName evidence="2">Uncharacterized protein</fullName>
    </submittedName>
</protein>
<feature type="region of interest" description="Disordered" evidence="1">
    <location>
        <begin position="278"/>
        <end position="392"/>
    </location>
</feature>
<evidence type="ECO:0000256" key="1">
    <source>
        <dbReference type="SAM" id="MobiDB-lite"/>
    </source>
</evidence>
<dbReference type="Proteomes" id="UP001176806">
    <property type="component" value="Unassembled WGS sequence"/>
</dbReference>
<accession>A0ABT8WSR2</accession>
<feature type="compositionally biased region" description="Basic and acidic residues" evidence="1">
    <location>
        <begin position="312"/>
        <end position="322"/>
    </location>
</feature>
<dbReference type="EMBL" id="JAUOEL010000007">
    <property type="protein sequence ID" value="MDO5976232.1"/>
    <property type="molecule type" value="Genomic_DNA"/>
</dbReference>
<organism evidence="2 3">
    <name type="scientific">Flavivirga jejuensis</name>
    <dbReference type="NCBI Taxonomy" id="870487"/>
    <lineage>
        <taxon>Bacteria</taxon>
        <taxon>Pseudomonadati</taxon>
        <taxon>Bacteroidota</taxon>
        <taxon>Flavobacteriia</taxon>
        <taxon>Flavobacteriales</taxon>
        <taxon>Flavobacteriaceae</taxon>
        <taxon>Flavivirga</taxon>
    </lineage>
</organism>
<proteinExistence type="predicted"/>
<feature type="compositionally biased region" description="Low complexity" evidence="1">
    <location>
        <begin position="351"/>
        <end position="362"/>
    </location>
</feature>
<name>A0ABT8WSR2_9FLAO</name>
<keyword evidence="3" id="KW-1185">Reference proteome</keyword>
<reference evidence="2" key="1">
    <citation type="submission" date="2023-07" db="EMBL/GenBank/DDBJ databases">
        <title>Two novel species in the genus Flavivirga.</title>
        <authorList>
            <person name="Kwon K."/>
        </authorList>
    </citation>
    <scope>NUCLEOTIDE SEQUENCE</scope>
    <source>
        <strain evidence="2">KACC 14158</strain>
    </source>
</reference>